<evidence type="ECO:0000256" key="1">
    <source>
        <dbReference type="ARBA" id="ARBA00022723"/>
    </source>
</evidence>
<dbReference type="EMBL" id="HBKN01030079">
    <property type="protein sequence ID" value="CAE2314487.1"/>
    <property type="molecule type" value="Transcribed_RNA"/>
</dbReference>
<dbReference type="PANTHER" id="PTHR45911:SF4">
    <property type="entry name" value="MULTIPLE C2 AND TRANSMEMBRANE DOMAIN-CONTAINING PROTEIN"/>
    <property type="match status" value="1"/>
</dbReference>
<dbReference type="CDD" id="cd00030">
    <property type="entry name" value="C2"/>
    <property type="match status" value="1"/>
</dbReference>
<protein>
    <recommendedName>
        <fullName evidence="3">C2 domain-containing protein</fullName>
    </recommendedName>
</protein>
<dbReference type="SUPFAM" id="SSF49562">
    <property type="entry name" value="C2 domain (Calcium/lipid-binding domain, CaLB)"/>
    <property type="match status" value="1"/>
</dbReference>
<feature type="domain" description="C2" evidence="3">
    <location>
        <begin position="56"/>
        <end position="182"/>
    </location>
</feature>
<dbReference type="Pfam" id="PF00168">
    <property type="entry name" value="C2"/>
    <property type="match status" value="1"/>
</dbReference>
<dbReference type="AlphaFoldDB" id="A0A7S4L436"/>
<evidence type="ECO:0000259" key="3">
    <source>
        <dbReference type="PROSITE" id="PS50004"/>
    </source>
</evidence>
<dbReference type="InterPro" id="IPR000008">
    <property type="entry name" value="C2_dom"/>
</dbReference>
<organism evidence="4">
    <name type="scientific">Guillardia theta</name>
    <name type="common">Cryptophyte</name>
    <name type="synonym">Cryptomonas phi</name>
    <dbReference type="NCBI Taxonomy" id="55529"/>
    <lineage>
        <taxon>Eukaryota</taxon>
        <taxon>Cryptophyceae</taxon>
        <taxon>Pyrenomonadales</taxon>
        <taxon>Geminigeraceae</taxon>
        <taxon>Guillardia</taxon>
    </lineage>
</organism>
<dbReference type="InterPro" id="IPR035892">
    <property type="entry name" value="C2_domain_sf"/>
</dbReference>
<dbReference type="PROSITE" id="PS50004">
    <property type="entry name" value="C2"/>
    <property type="match status" value="1"/>
</dbReference>
<proteinExistence type="predicted"/>
<dbReference type="SMART" id="SM00239">
    <property type="entry name" value="C2"/>
    <property type="match status" value="1"/>
</dbReference>
<dbReference type="PANTHER" id="PTHR45911">
    <property type="entry name" value="C2 DOMAIN-CONTAINING PROTEIN"/>
    <property type="match status" value="1"/>
</dbReference>
<sequence>MVGSNDKVGSVRISAAELRACLRSGEARRFEIKDENNKAVVGHDKQKAEISLRFEKEGELEIEPQAGDEEAIAALTRRARLEVVVESARHLPKMDTMGTCDAYCVINYSGEERKSSVKKNTYSPDWGERLDFEVEGGGEVKEMVAEVWDYNIIGSNDKTRGGAAAMMVTERSLNTASCSLALVMMCMAVWHMQNPSHFGRRSALAQVKTCGVQKQGMFLLVETLSRAPSADVLL</sequence>
<dbReference type="Gene3D" id="2.60.40.150">
    <property type="entry name" value="C2 domain"/>
    <property type="match status" value="1"/>
</dbReference>
<dbReference type="GO" id="GO:0016020">
    <property type="term" value="C:membrane"/>
    <property type="evidence" value="ECO:0007669"/>
    <property type="project" value="TreeGrafter"/>
</dbReference>
<dbReference type="GO" id="GO:0005509">
    <property type="term" value="F:calcium ion binding"/>
    <property type="evidence" value="ECO:0007669"/>
    <property type="project" value="TreeGrafter"/>
</dbReference>
<evidence type="ECO:0000256" key="2">
    <source>
        <dbReference type="ARBA" id="ARBA00022837"/>
    </source>
</evidence>
<name>A0A7S4L436_GUITH</name>
<keyword evidence="2" id="KW-0106">Calcium</keyword>
<gene>
    <name evidence="4" type="ORF">GTHE00462_LOCUS23353</name>
</gene>
<keyword evidence="1" id="KW-0479">Metal-binding</keyword>
<accession>A0A7S4L436</accession>
<reference evidence="4" key="1">
    <citation type="submission" date="2021-01" db="EMBL/GenBank/DDBJ databases">
        <authorList>
            <person name="Corre E."/>
            <person name="Pelletier E."/>
            <person name="Niang G."/>
            <person name="Scheremetjew M."/>
            <person name="Finn R."/>
            <person name="Kale V."/>
            <person name="Holt S."/>
            <person name="Cochrane G."/>
            <person name="Meng A."/>
            <person name="Brown T."/>
            <person name="Cohen L."/>
        </authorList>
    </citation>
    <scope>NUCLEOTIDE SEQUENCE</scope>
    <source>
        <strain evidence="4">CCMP 2712</strain>
    </source>
</reference>
<evidence type="ECO:0000313" key="4">
    <source>
        <dbReference type="EMBL" id="CAE2314487.1"/>
    </source>
</evidence>